<dbReference type="Gene3D" id="3.40.190.10">
    <property type="entry name" value="Periplasmic binding protein-like II"/>
    <property type="match status" value="2"/>
</dbReference>
<evidence type="ECO:0000256" key="8">
    <source>
        <dbReference type="ARBA" id="ARBA00034473"/>
    </source>
</evidence>
<sequence>MKNGSIGLFVAGAMLALSSTTALATTQVHFWHAFSPDIKLGKVLAGYAEAFNASQDDYEIVLTYKGTYDDTINATIAAVRAGKQPAIAQVHGPAVPTLIFSDAVVPVDQVMADAGYTIEWERFIEPVMAMYQFEGKQMAMPFNTSTPLMWYNADAFEKAGIAEVPASWDDLEAAARKLKDAGYACPVTSSWQEWVVLKNYTFVEDQPFASKANGMQGPDAELTFNKTRFVDHLDRIQGWIKDGLYEYQGRQWTGAHQAFYNQRCAVMLESSAGFGGISQNAKFDFSATLLPVEADNETPRNSLIGGAGLFLMKGLDKPVYDGAAAFFNFLASPEMQYDWHQNSGYVPITVDAYELAKEKGYYDEFPHQELAIKQLMRAPSDNTRGIRLGYMVQVDEIINEELENVWSMKKSAQEAADDMVRRGNPLLSRFAKTVD</sequence>
<keyword evidence="5" id="KW-0813">Transport</keyword>
<evidence type="ECO:0000256" key="4">
    <source>
        <dbReference type="ARBA" id="ARBA00017470"/>
    </source>
</evidence>
<evidence type="ECO:0000313" key="11">
    <source>
        <dbReference type="Proteomes" id="UP000463224"/>
    </source>
</evidence>
<dbReference type="AlphaFoldDB" id="A0A844QJ86"/>
<evidence type="ECO:0000256" key="2">
    <source>
        <dbReference type="ARBA" id="ARBA00008520"/>
    </source>
</evidence>
<comment type="subunit">
    <text evidence="3">The complex is composed of two ATP-binding proteins (UgpC), two transmembrane proteins (UgpA and UgpE) and a solute-binding protein (UgpB).</text>
</comment>
<dbReference type="InterPro" id="IPR050490">
    <property type="entry name" value="Bact_solute-bd_prot1"/>
</dbReference>
<evidence type="ECO:0000256" key="6">
    <source>
        <dbReference type="ARBA" id="ARBA00022729"/>
    </source>
</evidence>
<dbReference type="RefSeq" id="WP_156714973.1">
    <property type="nucleotide sequence ID" value="NZ_WPHG01000006.1"/>
</dbReference>
<feature type="signal peptide" evidence="9">
    <location>
        <begin position="1"/>
        <end position="24"/>
    </location>
</feature>
<keyword evidence="11" id="KW-1185">Reference proteome</keyword>
<evidence type="ECO:0000313" key="10">
    <source>
        <dbReference type="EMBL" id="MVA99622.1"/>
    </source>
</evidence>
<keyword evidence="7" id="KW-0574">Periplasm</keyword>
<dbReference type="GO" id="GO:0042597">
    <property type="term" value="C:periplasmic space"/>
    <property type="evidence" value="ECO:0007669"/>
    <property type="project" value="UniProtKB-SubCell"/>
</dbReference>
<dbReference type="NCBIfam" id="NF008211">
    <property type="entry name" value="PRK10974.1"/>
    <property type="match status" value="1"/>
</dbReference>
<evidence type="ECO:0000256" key="1">
    <source>
        <dbReference type="ARBA" id="ARBA00004418"/>
    </source>
</evidence>
<evidence type="ECO:0000256" key="7">
    <source>
        <dbReference type="ARBA" id="ARBA00022764"/>
    </source>
</evidence>
<feature type="chain" id="PRO_5032753572" description="sn-glycerol-3-phosphate-binding periplasmic protein UgpB" evidence="9">
    <location>
        <begin position="25"/>
        <end position="435"/>
    </location>
</feature>
<dbReference type="InterPro" id="IPR006059">
    <property type="entry name" value="SBP"/>
</dbReference>
<gene>
    <name evidence="10" type="primary">ugpB</name>
    <name evidence="10" type="ORF">GN330_20430</name>
</gene>
<dbReference type="CDD" id="cd14748">
    <property type="entry name" value="PBP2_UgpB"/>
    <property type="match status" value="1"/>
</dbReference>
<evidence type="ECO:0000256" key="9">
    <source>
        <dbReference type="SAM" id="SignalP"/>
    </source>
</evidence>
<protein>
    <recommendedName>
        <fullName evidence="4">sn-glycerol-3-phosphate-binding periplasmic protein UgpB</fullName>
    </recommendedName>
</protein>
<dbReference type="Proteomes" id="UP000463224">
    <property type="component" value="Unassembled WGS sequence"/>
</dbReference>
<accession>A0A844QJ86</accession>
<evidence type="ECO:0000256" key="3">
    <source>
        <dbReference type="ARBA" id="ARBA00011557"/>
    </source>
</evidence>
<comment type="function">
    <text evidence="8">Part of the ABC transporter complex UgpBAEC involved in sn-glycerol-3-phosphate (G3P) import. Binds G3P.</text>
</comment>
<dbReference type="EMBL" id="WPHG01000006">
    <property type="protein sequence ID" value="MVA99622.1"/>
    <property type="molecule type" value="Genomic_DNA"/>
</dbReference>
<dbReference type="PANTHER" id="PTHR43649">
    <property type="entry name" value="ARABINOSE-BINDING PROTEIN-RELATED"/>
    <property type="match status" value="1"/>
</dbReference>
<comment type="caution">
    <text evidence="10">The sequence shown here is derived from an EMBL/GenBank/DDBJ whole genome shotgun (WGS) entry which is preliminary data.</text>
</comment>
<dbReference type="Pfam" id="PF13416">
    <property type="entry name" value="SBP_bac_8"/>
    <property type="match status" value="1"/>
</dbReference>
<dbReference type="PANTHER" id="PTHR43649:SF31">
    <property type="entry name" value="SN-GLYCEROL-3-PHOSPHATE-BINDING PERIPLASMIC PROTEIN UGPB"/>
    <property type="match status" value="1"/>
</dbReference>
<organism evidence="10 11">
    <name type="scientific">Nitratireductor arenosus</name>
    <dbReference type="NCBI Taxonomy" id="2682096"/>
    <lineage>
        <taxon>Bacteria</taxon>
        <taxon>Pseudomonadati</taxon>
        <taxon>Pseudomonadota</taxon>
        <taxon>Alphaproteobacteria</taxon>
        <taxon>Hyphomicrobiales</taxon>
        <taxon>Phyllobacteriaceae</taxon>
        <taxon>Nitratireductor</taxon>
    </lineage>
</organism>
<name>A0A844QJ86_9HYPH</name>
<keyword evidence="6 9" id="KW-0732">Signal</keyword>
<proteinExistence type="inferred from homology"/>
<comment type="subcellular location">
    <subcellularLocation>
        <location evidence="1">Periplasm</location>
    </subcellularLocation>
</comment>
<comment type="similarity">
    <text evidence="2">Belongs to the bacterial solute-binding protein 1 family.</text>
</comment>
<reference evidence="10 11" key="1">
    <citation type="submission" date="2019-12" db="EMBL/GenBank/DDBJ databases">
        <title>Nitratireductor arenosus sp. nov., Isolated from sea sand, Jeju island, South Korea.</title>
        <authorList>
            <person name="Kim W."/>
        </authorList>
    </citation>
    <scope>NUCLEOTIDE SEQUENCE [LARGE SCALE GENOMIC DNA]</scope>
    <source>
        <strain evidence="10 11">CAU 1489</strain>
    </source>
</reference>
<dbReference type="SUPFAM" id="SSF53850">
    <property type="entry name" value="Periplasmic binding protein-like II"/>
    <property type="match status" value="1"/>
</dbReference>
<evidence type="ECO:0000256" key="5">
    <source>
        <dbReference type="ARBA" id="ARBA00022448"/>
    </source>
</evidence>